<evidence type="ECO:0000313" key="3">
    <source>
        <dbReference type="Proteomes" id="UP000204667"/>
    </source>
</evidence>
<dbReference type="EMBL" id="KM596836">
    <property type="protein sequence ID" value="AKN80641.1"/>
    <property type="molecule type" value="Genomic_DNA"/>
</dbReference>
<evidence type="ECO:0000313" key="2">
    <source>
        <dbReference type="EMBL" id="AKN80641.1"/>
    </source>
</evidence>
<accession>A0A0M3WR36</accession>
<gene>
    <name evidence="2" type="primary">PeluOrf-59</name>
</gene>
<dbReference type="InterPro" id="IPR009289">
    <property type="entry name" value="Baculo_8kDa"/>
</dbReference>
<dbReference type="Pfam" id="PF06096">
    <property type="entry name" value="Baculo_8kDa"/>
    <property type="match status" value="1"/>
</dbReference>
<dbReference type="KEGG" id="vg:26040071"/>
<dbReference type="OrthoDB" id="24249at10239"/>
<evidence type="ECO:0000256" key="1">
    <source>
        <dbReference type="SAM" id="MobiDB-lite"/>
    </source>
</evidence>
<proteinExistence type="predicted"/>
<dbReference type="RefSeq" id="YP_009165659.1">
    <property type="nucleotide sequence ID" value="NC_027923.1"/>
</dbReference>
<name>A0A0M3WR36_9ABAC</name>
<feature type="region of interest" description="Disordered" evidence="1">
    <location>
        <begin position="46"/>
        <end position="68"/>
    </location>
</feature>
<dbReference type="GeneID" id="26040071"/>
<keyword evidence="3" id="KW-1185">Reference proteome</keyword>
<protein>
    <submittedName>
        <fullName evidence="2">Uncharacterized protein</fullName>
    </submittedName>
</protein>
<organism evidence="2 3">
    <name type="scientific">Perigonia lusca single nucleopolyhedrovirus</name>
    <dbReference type="NCBI Taxonomy" id="1675865"/>
    <lineage>
        <taxon>Viruses</taxon>
        <taxon>Viruses incertae sedis</taxon>
        <taxon>Naldaviricetes</taxon>
        <taxon>Lefavirales</taxon>
        <taxon>Baculoviridae</taxon>
        <taxon>Alphabaculovirus</taxon>
        <taxon>Alphabaculovirus peluscae</taxon>
        <taxon>Perigonia lusca nucleopolyhedrovirus</taxon>
    </lineage>
</organism>
<dbReference type="Proteomes" id="UP000204667">
    <property type="component" value="Segment"/>
</dbReference>
<feature type="region of interest" description="Disordered" evidence="1">
    <location>
        <begin position="1"/>
        <end position="24"/>
    </location>
</feature>
<reference evidence="2 3" key="1">
    <citation type="journal article" date="2016" name="Sci. Rep.">
        <title>Genome sequence of Perigonia lusca single nucleopolyhedrovirus: insights into the evolution of a nucleotide metabolism enzyme in the family Baculoviridae.</title>
        <authorList>
            <person name="Ardisson-Araujo D.M."/>
            <person name="Lima R.N."/>
            <person name="Melo F.L."/>
            <person name="Clem R.J."/>
            <person name="Huang N."/>
            <person name="Bao S.N."/>
            <person name="Sosa-Gomez D.R."/>
            <person name="Ribeiro B.M."/>
        </authorList>
    </citation>
    <scope>NUCLEOTIDE SEQUENCE [LARGE SCALE GENOMIC DNA]</scope>
</reference>
<feature type="compositionally biased region" description="Basic and acidic residues" evidence="1">
    <location>
        <begin position="57"/>
        <end position="68"/>
    </location>
</feature>
<sequence length="68" mass="8137">MDDYSMHSFYNNDRKPMKQTTLHDNNISKSSFDQVVFIRQLMCRETMSSPSGSRFNKRSDNKENQQKR</sequence>